<dbReference type="Pfam" id="PF02515">
    <property type="entry name" value="CoA_transf_3"/>
    <property type="match status" value="1"/>
</dbReference>
<evidence type="ECO:0000313" key="3">
    <source>
        <dbReference type="EMBL" id="GKT40778.1"/>
    </source>
</evidence>
<organism evidence="3 4">
    <name type="scientific">Colletotrichum spaethianum</name>
    <dbReference type="NCBI Taxonomy" id="700344"/>
    <lineage>
        <taxon>Eukaryota</taxon>
        <taxon>Fungi</taxon>
        <taxon>Dikarya</taxon>
        <taxon>Ascomycota</taxon>
        <taxon>Pezizomycotina</taxon>
        <taxon>Sordariomycetes</taxon>
        <taxon>Hypocreomycetidae</taxon>
        <taxon>Glomerellales</taxon>
        <taxon>Glomerellaceae</taxon>
        <taxon>Colletotrichum</taxon>
        <taxon>Colletotrichum spaethianum species complex</taxon>
    </lineage>
</organism>
<dbReference type="InterPro" id="IPR044855">
    <property type="entry name" value="CoA-Trfase_III_dom3_sf"/>
</dbReference>
<dbReference type="PANTHER" id="PTHR48228">
    <property type="entry name" value="SUCCINYL-COA--D-CITRAMALATE COA-TRANSFERASE"/>
    <property type="match status" value="1"/>
</dbReference>
<comment type="caution">
    <text evidence="3">The sequence shown here is derived from an EMBL/GenBank/DDBJ whole genome shotgun (WGS) entry which is preliminary data.</text>
</comment>
<dbReference type="AlphaFoldDB" id="A0AA37NY56"/>
<dbReference type="SUPFAM" id="SSF89796">
    <property type="entry name" value="CoA-transferase family III (CaiB/BaiF)"/>
    <property type="match status" value="1"/>
</dbReference>
<dbReference type="Proteomes" id="UP001055115">
    <property type="component" value="Unassembled WGS sequence"/>
</dbReference>
<comment type="similarity">
    <text evidence="1">Belongs to the CoA-transferase III family.</text>
</comment>
<dbReference type="GO" id="GO:0003824">
    <property type="term" value="F:catalytic activity"/>
    <property type="evidence" value="ECO:0007669"/>
    <property type="project" value="InterPro"/>
</dbReference>
<dbReference type="Gene3D" id="3.30.1540.10">
    <property type="entry name" value="formyl-coa transferase, domain 3"/>
    <property type="match status" value="1"/>
</dbReference>
<accession>A0AA37NY56</accession>
<proteinExistence type="inferred from homology"/>
<keyword evidence="4" id="KW-1185">Reference proteome</keyword>
<dbReference type="GeneID" id="73321761"/>
<dbReference type="InterPro" id="IPR003673">
    <property type="entry name" value="CoA-Trfase_fam_III"/>
</dbReference>
<evidence type="ECO:0000256" key="2">
    <source>
        <dbReference type="SAM" id="MobiDB-lite"/>
    </source>
</evidence>
<sequence length="387" mass="41633">MVGPPPLTGMKVLEFAGLAPGPFAGMLLADAGASVLRIDRALEGSRTPLPTEDMLARHKASVAVDLKSPAGLALVKRLAAKADVLIDPFRPGVLEKLGLGPEALREVNRGLVYGRMTGFRRDGRYKDMAGHDINYLAVSGALSLLGREGEKPHPPWNILADFAGGGAMLFQGILMALLARAGNGGTGQVVEANMVDGSSYLATFPRFALKNPLGDNGRGEIFWTAAVLTTIPTRRRMGTLMKGLGLVGKGWEGNRFDRERWGELREILTNTFKSRTRGEWEAVFDGTDACCTPVLEYHELETETGREGDQRPAVTLVETPCLAVDEGKVEDARRGQGPGVEGGGYAGVPLTPGEGGEEALESWLGWRKGREFEVRDGAWVLNERAKL</sequence>
<dbReference type="RefSeq" id="XP_049123128.1">
    <property type="nucleotide sequence ID" value="XM_049267171.1"/>
</dbReference>
<dbReference type="InterPro" id="IPR023606">
    <property type="entry name" value="CoA-Trfase_III_dom_1_sf"/>
</dbReference>
<protein>
    <submittedName>
        <fullName evidence="3">Isopenicillin N epimerase component 2</fullName>
    </submittedName>
</protein>
<dbReference type="EMBL" id="BQXU01000002">
    <property type="protein sequence ID" value="GKT40778.1"/>
    <property type="molecule type" value="Genomic_DNA"/>
</dbReference>
<dbReference type="Gene3D" id="3.40.50.10540">
    <property type="entry name" value="Crotonobetainyl-coa:carnitine coa-transferase, domain 1"/>
    <property type="match status" value="1"/>
</dbReference>
<evidence type="ECO:0000313" key="4">
    <source>
        <dbReference type="Proteomes" id="UP001055115"/>
    </source>
</evidence>
<feature type="compositionally biased region" description="Gly residues" evidence="2">
    <location>
        <begin position="336"/>
        <end position="346"/>
    </location>
</feature>
<reference evidence="3 4" key="1">
    <citation type="submission" date="2022-03" db="EMBL/GenBank/DDBJ databases">
        <title>Genome data of Colletotrichum spp.</title>
        <authorList>
            <person name="Utami Y.D."/>
            <person name="Hiruma K."/>
        </authorList>
    </citation>
    <scope>NUCLEOTIDE SEQUENCE [LARGE SCALE GENOMIC DNA]</scope>
    <source>
        <strain evidence="3 4">MAFF 239500</strain>
    </source>
</reference>
<name>A0AA37NY56_9PEZI</name>
<evidence type="ECO:0000256" key="1">
    <source>
        <dbReference type="ARBA" id="ARBA00008383"/>
    </source>
</evidence>
<gene>
    <name evidence="3" type="ORF">ColSpa_00959</name>
</gene>
<dbReference type="InterPro" id="IPR050509">
    <property type="entry name" value="CoA-transferase_III"/>
</dbReference>
<feature type="region of interest" description="Disordered" evidence="2">
    <location>
        <begin position="329"/>
        <end position="356"/>
    </location>
</feature>
<dbReference type="PANTHER" id="PTHR48228:SF5">
    <property type="entry name" value="ALPHA-METHYLACYL-COA RACEMASE"/>
    <property type="match status" value="1"/>
</dbReference>